<reference evidence="2 3" key="1">
    <citation type="submission" date="2016-03" db="EMBL/GenBank/DDBJ databases">
        <authorList>
            <person name="Ploux O."/>
        </authorList>
    </citation>
    <scope>NUCLEOTIDE SEQUENCE [LARGE SCALE GENOMIC DNA]</scope>
    <source>
        <strain evidence="2 3">R-45378</strain>
    </source>
</reference>
<dbReference type="Proteomes" id="UP000077857">
    <property type="component" value="Unassembled WGS sequence"/>
</dbReference>
<dbReference type="InterPro" id="IPR052532">
    <property type="entry name" value="SUA5_domain"/>
</dbReference>
<accession>A0A177NKJ8</accession>
<dbReference type="NCBIfam" id="TIGR00057">
    <property type="entry name" value="L-threonylcarbamoyladenylate synthase"/>
    <property type="match status" value="1"/>
</dbReference>
<dbReference type="Gene3D" id="3.90.870.10">
    <property type="entry name" value="DHBP synthase"/>
    <property type="match status" value="1"/>
</dbReference>
<sequence length="208" mass="23074">MAQYFEIHPKNPQPRLIQQTLSILREGGVIAYPTDTSYALGCQIGDKAAMDTIRAIRRLDDNHNFTLICTDLSQVSTFTKMGNDAHRLIKKLTPGPFTFLLDATREVPRRLQHPKKKTIGVRIPDHAIARTLVEQLGEPLLTTTLIMPGETDALADPYDIRQRLEKELALVIDGGVIEHQSTTVIACGDKTIEIVRQGIGIAPMLEAV</sequence>
<organism evidence="2 3">
    <name type="scientific">Methylomonas koyamae</name>
    <dbReference type="NCBI Taxonomy" id="702114"/>
    <lineage>
        <taxon>Bacteria</taxon>
        <taxon>Pseudomonadati</taxon>
        <taxon>Pseudomonadota</taxon>
        <taxon>Gammaproteobacteria</taxon>
        <taxon>Methylococcales</taxon>
        <taxon>Methylococcaceae</taxon>
        <taxon>Methylomonas</taxon>
    </lineage>
</organism>
<proteinExistence type="predicted"/>
<dbReference type="EMBL" id="LUUJ01000062">
    <property type="protein sequence ID" value="OAI18094.1"/>
    <property type="molecule type" value="Genomic_DNA"/>
</dbReference>
<gene>
    <name evidence="2" type="ORF">A1507_10145</name>
</gene>
<dbReference type="InterPro" id="IPR017945">
    <property type="entry name" value="DHBP_synth_RibB-like_a/b_dom"/>
</dbReference>
<dbReference type="SUPFAM" id="SSF55821">
    <property type="entry name" value="YrdC/RibB"/>
    <property type="match status" value="1"/>
</dbReference>
<dbReference type="PANTHER" id="PTHR42828:SF3">
    <property type="entry name" value="THREONYLCARBAMOYL-AMP SYNTHASE"/>
    <property type="match status" value="1"/>
</dbReference>
<comment type="caution">
    <text evidence="2">The sequence shown here is derived from an EMBL/GenBank/DDBJ whole genome shotgun (WGS) entry which is preliminary data.</text>
</comment>
<dbReference type="InterPro" id="IPR006070">
    <property type="entry name" value="Sua5-like_dom"/>
</dbReference>
<dbReference type="OrthoDB" id="9781656at2"/>
<dbReference type="RefSeq" id="WP_064040088.1">
    <property type="nucleotide sequence ID" value="NZ_LUUJ01000062.1"/>
</dbReference>
<evidence type="ECO:0000259" key="1">
    <source>
        <dbReference type="PROSITE" id="PS51163"/>
    </source>
</evidence>
<evidence type="ECO:0000313" key="3">
    <source>
        <dbReference type="Proteomes" id="UP000077857"/>
    </source>
</evidence>
<dbReference type="PROSITE" id="PS51163">
    <property type="entry name" value="YRDC"/>
    <property type="match status" value="1"/>
</dbReference>
<name>A0A177NKJ8_9GAMM</name>
<dbReference type="Pfam" id="PF01300">
    <property type="entry name" value="Sua5_yciO_yrdC"/>
    <property type="match status" value="1"/>
</dbReference>
<protein>
    <submittedName>
        <fullName evidence="2">Threonylcarbamoyl-AMP synthase</fullName>
    </submittedName>
</protein>
<dbReference type="PANTHER" id="PTHR42828">
    <property type="entry name" value="DHBP SYNTHASE RIBB-LIKE ALPHA/BETA DOMAIN-CONTAINING PROTEIN"/>
    <property type="match status" value="1"/>
</dbReference>
<dbReference type="GO" id="GO:0003725">
    <property type="term" value="F:double-stranded RNA binding"/>
    <property type="evidence" value="ECO:0007669"/>
    <property type="project" value="InterPro"/>
</dbReference>
<evidence type="ECO:0000313" key="2">
    <source>
        <dbReference type="EMBL" id="OAI18094.1"/>
    </source>
</evidence>
<dbReference type="AlphaFoldDB" id="A0A177NKJ8"/>
<feature type="domain" description="YrdC-like" evidence="1">
    <location>
        <begin position="14"/>
        <end position="200"/>
    </location>
</feature>